<evidence type="ECO:0000256" key="6">
    <source>
        <dbReference type="RuleBase" id="RU004914"/>
    </source>
</evidence>
<feature type="non-terminal residue" evidence="7">
    <location>
        <position position="1"/>
    </location>
</feature>
<proteinExistence type="inferred from homology"/>
<reference evidence="7 8" key="1">
    <citation type="journal article" date="2018" name="Nat. Ecol. Evol.">
        <title>Shark genomes provide insights into elasmobranch evolution and the origin of vertebrates.</title>
        <authorList>
            <person name="Hara Y"/>
            <person name="Yamaguchi K"/>
            <person name="Onimaru K"/>
            <person name="Kadota M"/>
            <person name="Koyanagi M"/>
            <person name="Keeley SD"/>
            <person name="Tatsumi K"/>
            <person name="Tanaka K"/>
            <person name="Motone F"/>
            <person name="Kageyama Y"/>
            <person name="Nozu R"/>
            <person name="Adachi N"/>
            <person name="Nishimura O"/>
            <person name="Nakagawa R"/>
            <person name="Tanegashima C"/>
            <person name="Kiyatake I"/>
            <person name="Matsumoto R"/>
            <person name="Murakumo K"/>
            <person name="Nishida K"/>
            <person name="Terakita A"/>
            <person name="Kuratani S"/>
            <person name="Sato K"/>
            <person name="Hyodo S Kuraku.S."/>
        </authorList>
    </citation>
    <scope>NUCLEOTIDE SEQUENCE [LARGE SCALE GENOMIC DNA]</scope>
</reference>
<dbReference type="Proteomes" id="UP000288216">
    <property type="component" value="Unassembled WGS sequence"/>
</dbReference>
<gene>
    <name evidence="7" type="ORF">scyTo_0009560</name>
</gene>
<comment type="subcellular location">
    <subcellularLocation>
        <location evidence="1">Membrane</location>
        <topology evidence="1">Multi-pass membrane protein</topology>
    </subcellularLocation>
</comment>
<comment type="similarity">
    <text evidence="2 6">Belongs to the multi antimicrobial extrusion (MATE) (TC 2.A.66.1) family.</text>
</comment>
<evidence type="ECO:0000256" key="5">
    <source>
        <dbReference type="ARBA" id="ARBA00023136"/>
    </source>
</evidence>
<dbReference type="PANTHER" id="PTHR11206">
    <property type="entry name" value="MULTIDRUG RESISTANCE PROTEIN"/>
    <property type="match status" value="1"/>
</dbReference>
<name>A0A401NP21_SCYTO</name>
<feature type="transmembrane region" description="Helical" evidence="6">
    <location>
        <begin position="577"/>
        <end position="597"/>
    </location>
</feature>
<dbReference type="Pfam" id="PF01554">
    <property type="entry name" value="MatE"/>
    <property type="match status" value="3"/>
</dbReference>
<comment type="caution">
    <text evidence="7">The sequence shown here is derived from an EMBL/GenBank/DDBJ whole genome shotgun (WGS) entry which is preliminary data.</text>
</comment>
<dbReference type="EMBL" id="BFAA01003922">
    <property type="protein sequence ID" value="GCB62631.1"/>
    <property type="molecule type" value="Genomic_DNA"/>
</dbReference>
<feature type="transmembrane region" description="Helical" evidence="6">
    <location>
        <begin position="617"/>
        <end position="638"/>
    </location>
</feature>
<evidence type="ECO:0000256" key="3">
    <source>
        <dbReference type="ARBA" id="ARBA00022692"/>
    </source>
</evidence>
<dbReference type="InterPro" id="IPR045069">
    <property type="entry name" value="MATE_euk"/>
</dbReference>
<dbReference type="GO" id="GO:0042910">
    <property type="term" value="F:xenobiotic transmembrane transporter activity"/>
    <property type="evidence" value="ECO:0007669"/>
    <property type="project" value="InterPro"/>
</dbReference>
<accession>A0A401NP21</accession>
<sequence length="814" mass="89428">CSMCQTTTHLLETFPIIVVKQRDSVKDWKNGEFNATKFRQCCPDLWILRQTVPEESKEIDTDQLLAGSEMRFQTGWASGVGLSTTCDTLISQTFGSKNLKRIGVILQRGILFLIITCFPCWAVFINIEHILLAFKQSPTVANNDFIALLPPQGITMPQVVTGVIANILNAVINYLFLYVLMLGVPGSAAANVISQYCQAILLFGYIRWKKLHVNTWAGWSTDCLQEWGQFTRLAIPSLLMLCVEWWTYEIGMFIVGCISLAIAVLLGAAKDVVGYIFTNDRCDERRGHLDRNLGWSNPISVNRIRIGKMENSKKPNSENVAQTPGSCGNRFLREIRRLKPINFWQEAKRISKLAGQVFLTQLMIFLINFVSSAFCGHLGKVELDAVSLATAVLTLSATSIYVGLSTACDTLISQTFGSKNLKRIGVILQRGILILSITCFPCWALFINIEHILLACKQSPAVAKLTQLYMKIYIPGLPAAFMYDLEIRYLQNQEWGNFLRLAIPSLCMLCIECWTYQIGTLLVGLISEVQLGAHFILYQTLTVAYVVPLGFSVAVSVHVGNALGARNPEQAVNSAKVAMCCIGFFSLVNSILLGTLKDVLGYIFTNDNEIVQLVAEIIPICIVAHLFDGMAGVCGGVLRGAGKQKLGAIGNLVGYYLIGCPIGISLMFAAKLGAFGFWSGILICVIVQVAFFQTVIYRINWKETANQAQVNAGMVSDKMDITNSSSGGQSKDIATEEDAEHSAMVLMPNVCELEQRLNSDGVTDESSIVDAGVITVGEILSTKQLIIRRGLAFLSGPLILAIGLAIHFSLEKDP</sequence>
<dbReference type="GO" id="GO:1990961">
    <property type="term" value="P:xenobiotic detoxification by transmembrane export across the plasma membrane"/>
    <property type="evidence" value="ECO:0007669"/>
    <property type="project" value="InterPro"/>
</dbReference>
<keyword evidence="5 6" id="KW-0472">Membrane</keyword>
<evidence type="ECO:0000256" key="1">
    <source>
        <dbReference type="ARBA" id="ARBA00004141"/>
    </source>
</evidence>
<dbReference type="CDD" id="cd13132">
    <property type="entry name" value="MATE_eukaryotic"/>
    <property type="match status" value="1"/>
</dbReference>
<evidence type="ECO:0000313" key="7">
    <source>
        <dbReference type="EMBL" id="GCB62631.1"/>
    </source>
</evidence>
<feature type="transmembrane region" description="Helical" evidence="6">
    <location>
        <begin position="110"/>
        <end position="134"/>
    </location>
</feature>
<feature type="transmembrane region" description="Helical" evidence="6">
    <location>
        <begin position="537"/>
        <end position="557"/>
    </location>
</feature>
<dbReference type="OrthoDB" id="2126698at2759"/>
<organism evidence="7 8">
    <name type="scientific">Scyliorhinus torazame</name>
    <name type="common">Cloudy catshark</name>
    <name type="synonym">Catulus torazame</name>
    <dbReference type="NCBI Taxonomy" id="75743"/>
    <lineage>
        <taxon>Eukaryota</taxon>
        <taxon>Metazoa</taxon>
        <taxon>Chordata</taxon>
        <taxon>Craniata</taxon>
        <taxon>Vertebrata</taxon>
        <taxon>Chondrichthyes</taxon>
        <taxon>Elasmobranchii</taxon>
        <taxon>Galeomorphii</taxon>
        <taxon>Galeoidea</taxon>
        <taxon>Carcharhiniformes</taxon>
        <taxon>Scyliorhinidae</taxon>
        <taxon>Scyliorhinus</taxon>
    </lineage>
</organism>
<dbReference type="STRING" id="75743.A0A401NP21"/>
<feature type="transmembrane region" description="Helical" evidence="6">
    <location>
        <begin position="357"/>
        <end position="379"/>
    </location>
</feature>
<feature type="transmembrane region" description="Helical" evidence="6">
    <location>
        <begin position="154"/>
        <end position="176"/>
    </location>
</feature>
<evidence type="ECO:0000313" key="8">
    <source>
        <dbReference type="Proteomes" id="UP000288216"/>
    </source>
</evidence>
<feature type="transmembrane region" description="Helical" evidence="6">
    <location>
        <begin position="791"/>
        <end position="810"/>
    </location>
</feature>
<dbReference type="GO" id="GO:0015297">
    <property type="term" value="F:antiporter activity"/>
    <property type="evidence" value="ECO:0007669"/>
    <property type="project" value="InterPro"/>
</dbReference>
<evidence type="ECO:0000256" key="4">
    <source>
        <dbReference type="ARBA" id="ARBA00022989"/>
    </source>
</evidence>
<keyword evidence="3 6" id="KW-0812">Transmembrane</keyword>
<feature type="transmembrane region" description="Helical" evidence="6">
    <location>
        <begin position="385"/>
        <end position="404"/>
    </location>
</feature>
<feature type="transmembrane region" description="Helical" evidence="6">
    <location>
        <begin position="675"/>
        <end position="697"/>
    </location>
</feature>
<dbReference type="InterPro" id="IPR002528">
    <property type="entry name" value="MATE_fam"/>
</dbReference>
<dbReference type="OMA" id="SECCENT"/>
<feature type="transmembrane region" description="Helical" evidence="6">
    <location>
        <begin position="245"/>
        <end position="269"/>
    </location>
</feature>
<evidence type="ECO:0000256" key="2">
    <source>
        <dbReference type="ARBA" id="ARBA00010199"/>
    </source>
</evidence>
<protein>
    <recommendedName>
        <fullName evidence="6">Multidrug and toxin extrusion protein</fullName>
    </recommendedName>
</protein>
<feature type="transmembrane region" description="Helical" evidence="6">
    <location>
        <begin position="466"/>
        <end position="485"/>
    </location>
</feature>
<feature type="transmembrane region" description="Helical" evidence="6">
    <location>
        <begin position="650"/>
        <end position="669"/>
    </location>
</feature>
<dbReference type="AlphaFoldDB" id="A0A401NP21"/>
<keyword evidence="4 6" id="KW-1133">Transmembrane helix</keyword>
<feature type="transmembrane region" description="Helical" evidence="6">
    <location>
        <begin position="497"/>
        <end position="517"/>
    </location>
</feature>
<dbReference type="GO" id="GO:0016020">
    <property type="term" value="C:membrane"/>
    <property type="evidence" value="ECO:0007669"/>
    <property type="project" value="UniProtKB-SubCell"/>
</dbReference>
<feature type="transmembrane region" description="Helical" evidence="6">
    <location>
        <begin position="424"/>
        <end position="446"/>
    </location>
</feature>
<keyword evidence="8" id="KW-1185">Reference proteome</keyword>